<dbReference type="EMBL" id="CVRB01000005">
    <property type="protein sequence ID" value="CRK84620.1"/>
    <property type="molecule type" value="Genomic_DNA"/>
</dbReference>
<dbReference type="InterPro" id="IPR005302">
    <property type="entry name" value="MoCF_Sase_C"/>
</dbReference>
<dbReference type="PANTHER" id="PTHR30212">
    <property type="entry name" value="PROTEIN YIIM"/>
    <property type="match status" value="1"/>
</dbReference>
<reference evidence="3" key="1">
    <citation type="submission" date="2015-05" db="EMBL/GenBank/DDBJ databases">
        <authorList>
            <person name="Urmite Genomes"/>
        </authorList>
    </citation>
    <scope>NUCLEOTIDE SEQUENCE [LARGE SCALE GENOMIC DNA]</scope>
    <source>
        <strain evidence="3">LF1</strain>
    </source>
</reference>
<name>A0A0U1P2Y3_9BACI</name>
<organism evidence="2 3">
    <name type="scientific">Neobacillus massiliamazoniensis</name>
    <dbReference type="NCBI Taxonomy" id="1499688"/>
    <lineage>
        <taxon>Bacteria</taxon>
        <taxon>Bacillati</taxon>
        <taxon>Bacillota</taxon>
        <taxon>Bacilli</taxon>
        <taxon>Bacillales</taxon>
        <taxon>Bacillaceae</taxon>
        <taxon>Neobacillus</taxon>
    </lineage>
</organism>
<dbReference type="PROSITE" id="PS51340">
    <property type="entry name" value="MOSC"/>
    <property type="match status" value="1"/>
</dbReference>
<dbReference type="PANTHER" id="PTHR30212:SF2">
    <property type="entry name" value="PROTEIN YIIM"/>
    <property type="match status" value="1"/>
</dbReference>
<dbReference type="AlphaFoldDB" id="A0A0U1P2Y3"/>
<accession>A0A0U1P2Y3</accession>
<dbReference type="Gene3D" id="2.40.33.20">
    <property type="entry name" value="PK beta-barrel domain-like"/>
    <property type="match status" value="1"/>
</dbReference>
<evidence type="ECO:0000313" key="3">
    <source>
        <dbReference type="Proteomes" id="UP000199087"/>
    </source>
</evidence>
<dbReference type="GO" id="GO:0030151">
    <property type="term" value="F:molybdenum ion binding"/>
    <property type="evidence" value="ECO:0007669"/>
    <property type="project" value="InterPro"/>
</dbReference>
<keyword evidence="3" id="KW-1185">Reference proteome</keyword>
<dbReference type="InterPro" id="IPR011037">
    <property type="entry name" value="Pyrv_Knase-like_insert_dom_sf"/>
</dbReference>
<dbReference type="InterPro" id="IPR052353">
    <property type="entry name" value="Benzoxazolinone_Detox_Enz"/>
</dbReference>
<dbReference type="STRING" id="1499688.BN000_04663"/>
<evidence type="ECO:0000313" key="2">
    <source>
        <dbReference type="EMBL" id="CRK84620.1"/>
    </source>
</evidence>
<sequence length="65" mass="7158">MGIELVHFSIGKPKPMKYGVNKEMTTGICKELAEEVFLSKDGFLGDDVADLRFHGGPDRAVCVYP</sequence>
<proteinExistence type="predicted"/>
<gene>
    <name evidence="2" type="ORF">BN000_04663</name>
</gene>
<dbReference type="Proteomes" id="UP000199087">
    <property type="component" value="Unassembled WGS sequence"/>
</dbReference>
<protein>
    <submittedName>
        <fullName evidence="2">MOSC domain-containing protein</fullName>
    </submittedName>
</protein>
<evidence type="ECO:0000259" key="1">
    <source>
        <dbReference type="PROSITE" id="PS51340"/>
    </source>
</evidence>
<feature type="domain" description="MOSC" evidence="1">
    <location>
        <begin position="30"/>
        <end position="65"/>
    </location>
</feature>
<dbReference type="GO" id="GO:0030170">
    <property type="term" value="F:pyridoxal phosphate binding"/>
    <property type="evidence" value="ECO:0007669"/>
    <property type="project" value="InterPro"/>
</dbReference>
<dbReference type="GO" id="GO:0003824">
    <property type="term" value="F:catalytic activity"/>
    <property type="evidence" value="ECO:0007669"/>
    <property type="project" value="InterPro"/>
</dbReference>
<dbReference type="SUPFAM" id="SSF50800">
    <property type="entry name" value="PK beta-barrel domain-like"/>
    <property type="match status" value="1"/>
</dbReference>